<feature type="compositionally biased region" description="Low complexity" evidence="2">
    <location>
        <begin position="671"/>
        <end position="685"/>
    </location>
</feature>
<feature type="compositionally biased region" description="Polar residues" evidence="2">
    <location>
        <begin position="649"/>
        <end position="663"/>
    </location>
</feature>
<evidence type="ECO:0000259" key="3">
    <source>
        <dbReference type="Pfam" id="PF18798"/>
    </source>
</evidence>
<dbReference type="Proteomes" id="UP000225231">
    <property type="component" value="Segment"/>
</dbReference>
<dbReference type="SUPFAM" id="SSF53335">
    <property type="entry name" value="S-adenosyl-L-methionine-dependent methyltransferases"/>
    <property type="match status" value="1"/>
</dbReference>
<evidence type="ECO:0000313" key="6">
    <source>
        <dbReference type="Proteomes" id="UP000225231"/>
    </source>
</evidence>
<protein>
    <submittedName>
        <fullName evidence="5">Uncharacterized protein</fullName>
    </submittedName>
</protein>
<evidence type="ECO:0000256" key="2">
    <source>
        <dbReference type="SAM" id="MobiDB-lite"/>
    </source>
</evidence>
<feature type="region of interest" description="Disordered" evidence="2">
    <location>
        <begin position="639"/>
        <end position="745"/>
    </location>
</feature>
<dbReference type="PANTHER" id="PTHR48125">
    <property type="entry name" value="LP07818P1"/>
    <property type="match status" value="1"/>
</dbReference>
<dbReference type="Pfam" id="PF18838">
    <property type="entry name" value="LPD23"/>
    <property type="match status" value="1"/>
</dbReference>
<feature type="region of interest" description="Disordered" evidence="2">
    <location>
        <begin position="3842"/>
        <end position="3863"/>
    </location>
</feature>
<evidence type="ECO:0000259" key="4">
    <source>
        <dbReference type="Pfam" id="PF18838"/>
    </source>
</evidence>
<feature type="compositionally biased region" description="Basic and acidic residues" evidence="2">
    <location>
        <begin position="22"/>
        <end position="35"/>
    </location>
</feature>
<dbReference type="InterPro" id="IPR029063">
    <property type="entry name" value="SAM-dependent_MTases_sf"/>
</dbReference>
<evidence type="ECO:0000313" key="5">
    <source>
        <dbReference type="EMBL" id="AGR46410.1"/>
    </source>
</evidence>
<evidence type="ECO:0000256" key="1">
    <source>
        <dbReference type="SAM" id="Coils"/>
    </source>
</evidence>
<keyword evidence="1" id="KW-0175">Coiled coil</keyword>
<feature type="compositionally biased region" description="Polar residues" evidence="2">
    <location>
        <begin position="951"/>
        <end position="962"/>
    </location>
</feature>
<organism evidence="5 6">
    <name type="scientific">Pseudomonas phage LKA5</name>
    <dbReference type="NCBI Taxonomy" id="1327940"/>
    <lineage>
        <taxon>Viruses</taxon>
        <taxon>Duplodnaviria</taxon>
        <taxon>Heunggongvirae</taxon>
        <taxon>Uroviricota</taxon>
        <taxon>Caudoviricetes</taxon>
        <taxon>Hollowayvirus</taxon>
        <taxon>Hollowayvirus LKA5</taxon>
    </lineage>
</organism>
<dbReference type="Pfam" id="PF18798">
    <property type="entry name" value="LPD3"/>
    <property type="match status" value="1"/>
</dbReference>
<keyword evidence="6" id="KW-1185">Reference proteome</keyword>
<feature type="region of interest" description="Disordered" evidence="2">
    <location>
        <begin position="951"/>
        <end position="985"/>
    </location>
</feature>
<dbReference type="InterPro" id="IPR040824">
    <property type="entry name" value="LPD3"/>
</dbReference>
<feature type="region of interest" description="Disordered" evidence="2">
    <location>
        <begin position="1320"/>
        <end position="1347"/>
    </location>
</feature>
<dbReference type="EMBL" id="KC900378">
    <property type="protein sequence ID" value="AGR46410.1"/>
    <property type="molecule type" value="Genomic_DNA"/>
</dbReference>
<dbReference type="PANTHER" id="PTHR48125:SF12">
    <property type="entry name" value="AT HOOK TRANSCRIPTION FACTOR FAMILY-RELATED"/>
    <property type="match status" value="1"/>
</dbReference>
<proteinExistence type="predicted"/>
<feature type="region of interest" description="Disordered" evidence="2">
    <location>
        <begin position="1047"/>
        <end position="1069"/>
    </location>
</feature>
<sequence length="3863" mass="419568">MADTSKPWEEFASQQPVTGGEKPWEEFGGETKEQGRGLIGHARDLGLSVAKGVIGVPEAAVGLADIPTEGRVGKFLENQDGMLGFRPREAKDFLSDLHTDQYKQQQQDFQDADGVVDKTLHAVQNPSMVVNTVAESLPSMLAGGAVGRGVRALAPALAPVAAGAAGEGAVMAGQQAEQIRQETDDGLLTPAQSGAAVATGVLGSLFSLAGGSLAKKLGIGDADTLLAGGANPGQLVSELASMPAKSIPRKVIEGAISEGFLEELPQSASEQVLQNLALGRDWASGLDEAMVMGTLAGMAMGGPAAVLHGGQPAASRGLTDADATFESTPVLEGQTEATAPLALPAPVYEAGSDGQVRTTVDQNSATQVQRQQEAERLDRIRRGEVTDLTPVPAAPKRSEQMGLDPATGPLSGAAAQAVDSGATDQMVQQAALQQAAEAAKKGDKAKDAKPDEAMLNNALDAEIELQGQVQDDMFRAGINPETGEIDNAHMARLNTERETDLRGRLDYVQQIARANGWDSRLIAERDRLQGELAKLQPQQQEQGAAGLADLGGAGKAIADNLYSSLWDRVQEGKTSEKDGMPESALLQGAKMLKDAGSLRTPEQFREVAPLIQKASDMQGPERSAAIRQVLSDWHAANTPQQAAPANVQHGIQQAQAKQTQENANAGEAQRPAEAQAVQPLAQAPAPAQPAPAAPAPAVEPATEAKPSNLKDAIAKVRQNKASAKPEDGGAVKQEPSPGVDRRYLDDESNVNPQARAYTIPTVQAMREAINLVGKDQFERLAADRGERRPTDRWEAAGAARVEMVARKIVDYHDKERVLAAPGIEGRDLGEGWAEFNKESGSVGIPRADMPQIKAEHRGAMVNFLHARGVQHQEETVPADSLKPTQAEFSRDKVAKAKGFEGGNRSILVSRDGHVLDGHHQWMAARDNGEEVKVIRLDAPIRDLVKLAHEFPSSTTDASSGQGATVEAKQVRPEPEPATPDVPKKKPRGVLAKRLQAEAQARAEYFTPGNVVRGYGANYDRVISYNPTESGSWTVTVRSVRKEGDTWVDVPGESERTHMTAPDARDMKRGPAGRIATQGAPTADEFPLKEAAASYSGISNSSSQRAKSDADEFQTYIDVARDAGAVVARTDAQQAAVEQATRELRADYLAQYRRLMNVRAGTYSGYVVGRSGLNSKQADRRKSAYDRAIDTFVAWQKANQDRVRQAALDARTDEEKAADRQAAEQARADKAQRKEDGDRSLMRRILSWKKGSEPVAITKTAHLAGVNFGKDGYPTSIKLTPTDGSVLTSDKFDLATLFRERGMSVPESKRRVRELVDFVRAEDAARPQSEPAEAPKPDPAQPSDSKTPTLDEHVALMQRARSGEATADEFRQAFERTQNARDALVAELGTMKKDELLKSGGYSFFHRYRNEKKAAIVDALAGRVLEEFALGRSYGPSSYVMSAAGLEAHRQAKASALAELVANTTDDDIEAHAAEVAEAQQEVQARRAAQQKAVANPQSLAEFRQAVSYNMETHGESLREAFMRLTPEQRIRYDELEAESTKALREQAKAQAKTRVASAGQTTAGDIIETKHTKHGHDLFVVQLAERVSREDYDTLNNSAKRLGGSYSSYRGNGAVPGFQFRTREAAEAFRKLVTGDTADAQAVAEARRDAFEDDRSQSAAQRLRTMAQALNERADDSLSRVRKQNTDRRARMAASAEASARADKALAATMNNLADAIEGGKAKFLDTVRQKVQVEFLARELRNAKDAQIRAKYPTYGEQEKHRGEPVDAETVDYSTFPSYTAMRSDLASLARQMADVDGLKKLAARLEKVADDVTEAYTDWAKQNLLSVSRFTRGDQFADFKSREDAERAIRRSGLTGKAIVLPVKRGQNRIVMAPSEAMKLGLWQGDGDKRITLSGEFGGELVQALGRRSGSKITVPWALESAHEKRKRLESMGILTGSEYRSALREFAALREAPAEPDKIKQMERAMIGRRNDGLDFFPTSDAVVESMLDAAEIGEGMSVLEPSAGMGHIADAIRDQAGVDPDVIELSGERRELLEAKGYRVVGSDFMDVQPRSSYTFGDVFRAPDGSLGVMRGQGGLGSNRVRFQPLDESGMPDDRRSQYMDRDDLVGVEHRGADSGYDRIVMNPPFSKGRDIQHVQHAYSLLKPGGRLVAIMGEGAFFQSNKAAENFRAWLDGLGATSERLPEGSFMDPALPVNTGVNARMVVIDKPAAEESAAPQPGEQPPVQYSFAGRNAVGANLHALSTAQQRIAIGENAEAVRRDTGWHRSADGKWRFEISDHQASIAVAGETAGAIINMAHLNAINDERSRPTVGDVLNHPQLFAAYPDLQRIPVAVMPEGITALARLRRFATGNQVEVQANMPRTEVASAILHELQHAIQIREGFAMGGSARAFVSNFDKTGAATYRRLAGEVEARNTQARLKMTPRLRRDIAPDESADIPASQVLVSFNGRDIENGPLPQNLTGRPPMTSQSLVRAFDLQFPALGQAVRKMLKRGKEGQRGGLVVIDSADPLRIAHTYARKSGTALSDAVQLFEDGGRINGFYDARSGLTFLVGPNLNPVTAPAVVLHEMVHGQQRQNLDQAAHAMLMNRGNVRSAELRTFLDRVASRMIEAGESRNMKEAAPYIVEQAVIEGREQGFAEADSRFLSWVDSALGKQVGDFLRRFLANIRQWMLRHGLPVGRISVDDLVRYAMAGVESAAEGRVRGDGLAMSQDDMRKARVLQGPPVAILEGNEAPQGFAAVREWAAKLFESQGGKAVNPDLGDVVLDMRAVRDSMAHGKANPYKFSAFAAVKDVLERGVVVHRADYEKGESFYVSAPVVIDDKDDIVTVLVRRDPNMQRMYLHSVATKEYLLNRRVSGADAMMAAQPSGSSSSGDVASVLQRLLTASLNEPEGPQFSRSGLRELTSKATAELNKTFSAPGGLSWWHKTIGTMYNLAERSPAFKPVFESAQGFIDDVSYYASDAADLAPKLLPKLETWRDIAKSPVGAEDNKAVAKPVFEGTLMWARDVDGKPVRVDSLAERAMRLTADEKADILLKQGKIPEGLLRAWRGLSPEQFAKMIDSRYEAQMLKAGIVWTDAELRDIWKLNDAQVALYREFRAATDRSLDTMARADMLRFGGEDVKELRDQVMDAADAQEGAAILRDHLAQMADAWPERATNLLNLAHGMTDRAEKVAQLQGEGYAPLSRFGKYTVDVVGQDGQREYFSLFETKREANQMAEQMRGAFPGATVSQGTLSEEAYKLFAGITPETLELFGNALGFDSQGDSARDQAFQDYLRLTKTNRSAMRRLIHRKGIAGYSEDVGRVLASFVYSNARQTAAGLHMGDLSEAVNGIPQAQGELKDAAVRLADYIKNPQEEGQAVRGLLFAQYLGGSVASAFVNMTQPVQVTFPWLSQYCGVKRAAAELGRAARQMAQRSYQFEPDLARALKRAEDDGVVSPQEVHQLMAQARGSGSLRAGDGTRLGDARALASNSVARLSMAWGKLFGAAEQINRRMTYIASYRIAKAQNMANPDEFARRAVRETQFVYSKASKMRWGRGAVGGTLMTFKTYSVAYLELMHRLWNQGEPGSQERKDGRKAAALMIGMLLLVGGAGGLPFAEDAEDLIDGAAQLMGYNFSTAKAKQEFLESLFGRVLADFIDRGVSGLPGAPLDVSGRLGMGNLIPGTGLLTEKTSHTRDVLEIAGPMGDFASRIASGTRKVLGGDIGSGILEMSPGAVRNAAKGVDMMATGMYRDAKGYKVLDTNVLEAAMKSIGFQPASVATIQGANMLNQKAKAFYNLKAQEIRSMWAAGIFEKDQGKVERARQAIADWNRRNPDQPMAIRVPDIMRRVREMSLSKDERIAKTAPKAMRQQMREDLERTRATLD</sequence>
<dbReference type="NCBIfam" id="NF032893">
    <property type="entry name" value="tail-700"/>
    <property type="match status" value="1"/>
</dbReference>
<dbReference type="Gene3D" id="3.40.50.150">
    <property type="entry name" value="Vaccinia Virus protein VP39"/>
    <property type="match status" value="1"/>
</dbReference>
<feature type="compositionally biased region" description="Basic and acidic residues" evidence="2">
    <location>
        <begin position="1052"/>
        <end position="1068"/>
    </location>
</feature>
<feature type="domain" description="Large polyvalent protein associated" evidence="4">
    <location>
        <begin position="2229"/>
        <end position="2285"/>
    </location>
</feature>
<feature type="region of interest" description="Disordered" evidence="2">
    <location>
        <begin position="1"/>
        <end position="35"/>
    </location>
</feature>
<gene>
    <name evidence="5" type="ORF">LKA5_059.1</name>
</gene>
<dbReference type="InterPro" id="IPR040696">
    <property type="entry name" value="LPD23"/>
</dbReference>
<feature type="domain" description="Large polyvalent protein-associated" evidence="3">
    <location>
        <begin position="2741"/>
        <end position="2842"/>
    </location>
</feature>
<name>A0A0U1T6E4_9CAUD</name>
<accession>A0A0U1T6E4</accession>
<feature type="compositionally biased region" description="Basic and acidic residues" evidence="2">
    <location>
        <begin position="3850"/>
        <end position="3863"/>
    </location>
</feature>
<feature type="region of interest" description="Disordered" evidence="2">
    <location>
        <begin position="1205"/>
        <end position="1237"/>
    </location>
</feature>
<feature type="coiled-coil region" evidence="1">
    <location>
        <begin position="1461"/>
        <end position="1488"/>
    </location>
</feature>
<reference evidence="5 6" key="1">
    <citation type="submission" date="2013-04" db="EMBL/GenBank/DDBJ databases">
        <title>Complete genome sequence of F116-like bacteriophages.</title>
        <authorList>
            <person name="Lammens E.A."/>
            <person name="Lavigne R."/>
        </authorList>
    </citation>
    <scope>NUCLEOTIDE SEQUENCE [LARGE SCALE GENOMIC DNA]</scope>
    <source>
        <strain evidence="5">LKA5</strain>
    </source>
</reference>